<keyword evidence="1 3" id="KW-0808">Transferase</keyword>
<evidence type="ECO:0000313" key="3">
    <source>
        <dbReference type="EMBL" id="QED23174.1"/>
    </source>
</evidence>
<dbReference type="OrthoDB" id="9802097at2"/>
<dbReference type="AlphaFoldDB" id="A0A5B8XFM1"/>
<name>A0A5B8XFM1_9RICK</name>
<dbReference type="InterPro" id="IPR041698">
    <property type="entry name" value="Methyltransf_25"/>
</dbReference>
<dbReference type="CDD" id="cd02440">
    <property type="entry name" value="AdoMet_MTases"/>
    <property type="match status" value="1"/>
</dbReference>
<proteinExistence type="predicted"/>
<evidence type="ECO:0000313" key="4">
    <source>
        <dbReference type="Proteomes" id="UP000321934"/>
    </source>
</evidence>
<dbReference type="EMBL" id="CP029077">
    <property type="protein sequence ID" value="QED23174.1"/>
    <property type="molecule type" value="Genomic_DNA"/>
</dbReference>
<gene>
    <name evidence="3" type="ORF">Deia_00370</name>
</gene>
<dbReference type="Proteomes" id="UP000321934">
    <property type="component" value="Chromosome"/>
</dbReference>
<protein>
    <submittedName>
        <fullName evidence="3">Malonyl-CoA O-methyltransferase BioC</fullName>
    </submittedName>
</protein>
<reference evidence="3 4" key="1">
    <citation type="journal article" date="2019" name="ISME J.">
        <title>Deianiraea, an extracellular bacterium associated with the ciliate Paramecium, suggests an alternative scenario for the evolution of Rickettsiales.</title>
        <authorList>
            <person name="Castelli M."/>
            <person name="Sabaneyeva E."/>
            <person name="Lanzoni O."/>
            <person name="Lebedeva N."/>
            <person name="Floriano A.M."/>
            <person name="Gaiarsa S."/>
            <person name="Benken K."/>
            <person name="Modeo L."/>
            <person name="Bandi C."/>
            <person name="Potekhin A."/>
            <person name="Sassera D."/>
            <person name="Petroni G."/>
        </authorList>
    </citation>
    <scope>NUCLEOTIDE SEQUENCE [LARGE SCALE GENOMIC DNA]</scope>
    <source>
        <strain evidence="3">CyL4-1</strain>
    </source>
</reference>
<accession>A0A5B8XFM1</accession>
<dbReference type="PANTHER" id="PTHR43861">
    <property type="entry name" value="TRANS-ACONITATE 2-METHYLTRANSFERASE-RELATED"/>
    <property type="match status" value="1"/>
</dbReference>
<sequence length="241" mass="27597">MRHDVTKNIANKFDKYAISYDENAYLQSQIADYFSLFIQKNCINIDKICEIGCGTGNLTQKISKIFTNSSITALDISKNSIEIAKKKVENSNVKFKIESAINCKYTDYDGIISSMSLHWLGENLLEFLKTLEVNYAYFAIPVENSLMQVKNRILELGALDTITKFPKNADIIEVLGQKFNIKSEIFRVKTQMQMNKAIKNLAKFGTLSNNRNSIANIKKILEDNKIIDIDYEVLMLFCERK</sequence>
<feature type="domain" description="Methyltransferase" evidence="2">
    <location>
        <begin position="48"/>
        <end position="129"/>
    </location>
</feature>
<keyword evidence="4" id="KW-1185">Reference proteome</keyword>
<dbReference type="RefSeq" id="WP_146820464.1">
    <property type="nucleotide sequence ID" value="NZ_CP029077.1"/>
</dbReference>
<dbReference type="SUPFAM" id="SSF53335">
    <property type="entry name" value="S-adenosyl-L-methionine-dependent methyltransferases"/>
    <property type="match status" value="1"/>
</dbReference>
<dbReference type="GO" id="GO:0008168">
    <property type="term" value="F:methyltransferase activity"/>
    <property type="evidence" value="ECO:0007669"/>
    <property type="project" value="UniProtKB-KW"/>
</dbReference>
<dbReference type="GO" id="GO:0032259">
    <property type="term" value="P:methylation"/>
    <property type="evidence" value="ECO:0007669"/>
    <property type="project" value="UniProtKB-KW"/>
</dbReference>
<organism evidence="3 4">
    <name type="scientific">Candidatus Deianiraea vastatrix</name>
    <dbReference type="NCBI Taxonomy" id="2163644"/>
    <lineage>
        <taxon>Bacteria</taxon>
        <taxon>Pseudomonadati</taxon>
        <taxon>Pseudomonadota</taxon>
        <taxon>Alphaproteobacteria</taxon>
        <taxon>Rickettsiales</taxon>
        <taxon>Candidatus Deianiraeaceae</taxon>
        <taxon>Candidatus Deianiraea</taxon>
    </lineage>
</organism>
<keyword evidence="3" id="KW-0489">Methyltransferase</keyword>
<dbReference type="Pfam" id="PF13649">
    <property type="entry name" value="Methyltransf_25"/>
    <property type="match status" value="1"/>
</dbReference>
<evidence type="ECO:0000256" key="1">
    <source>
        <dbReference type="ARBA" id="ARBA00022679"/>
    </source>
</evidence>
<evidence type="ECO:0000259" key="2">
    <source>
        <dbReference type="Pfam" id="PF13649"/>
    </source>
</evidence>
<dbReference type="Gene3D" id="3.40.50.150">
    <property type="entry name" value="Vaccinia Virus protein VP39"/>
    <property type="match status" value="1"/>
</dbReference>
<dbReference type="InterPro" id="IPR029063">
    <property type="entry name" value="SAM-dependent_MTases_sf"/>
</dbReference>